<dbReference type="EMBL" id="JABXBU010000015">
    <property type="protein sequence ID" value="KAF8787050.1"/>
    <property type="molecule type" value="Genomic_DNA"/>
</dbReference>
<sequence>MGYIPKRCIFTALSFFGIFIIYATRVNMSVAIVAMVNNTNESPLNGSEAVAGCPSLWHNETQDNDKDFKGAKYNWNSEIQGIVLSSFYYGYIMTQLPGGVLCDKVGAKWLFGGGVLITTALYLLVPLAASWGVIAVSCDKNFGRNRRGTYISGFNSCHQQLVPEIRKKPYIFNNCLGNSNWKYHRIAYIWIFEQQ</sequence>
<dbReference type="InterPro" id="IPR011701">
    <property type="entry name" value="MFS"/>
</dbReference>
<proteinExistence type="predicted"/>
<keyword evidence="7" id="KW-1185">Reference proteome</keyword>
<comment type="caution">
    <text evidence="6">The sequence shown here is derived from an EMBL/GenBank/DDBJ whole genome shotgun (WGS) entry which is preliminary data.</text>
</comment>
<dbReference type="InterPro" id="IPR050382">
    <property type="entry name" value="MFS_Na/Anion_cotransporter"/>
</dbReference>
<accession>A0A8T0FCJ6</accession>
<dbReference type="GO" id="GO:0016020">
    <property type="term" value="C:membrane"/>
    <property type="evidence" value="ECO:0007669"/>
    <property type="project" value="UniProtKB-SubCell"/>
</dbReference>
<dbReference type="PANTHER" id="PTHR11662:SF399">
    <property type="entry name" value="FI19708P1-RELATED"/>
    <property type="match status" value="1"/>
</dbReference>
<evidence type="ECO:0000256" key="4">
    <source>
        <dbReference type="ARBA" id="ARBA00023136"/>
    </source>
</evidence>
<reference evidence="6" key="2">
    <citation type="submission" date="2020-06" db="EMBL/GenBank/DDBJ databases">
        <authorList>
            <person name="Sheffer M."/>
        </authorList>
    </citation>
    <scope>NUCLEOTIDE SEQUENCE</scope>
</reference>
<dbReference type="GO" id="GO:0006820">
    <property type="term" value="P:monoatomic anion transport"/>
    <property type="evidence" value="ECO:0007669"/>
    <property type="project" value="TreeGrafter"/>
</dbReference>
<reference evidence="6" key="1">
    <citation type="journal article" date="2020" name="bioRxiv">
        <title>Chromosome-level reference genome of the European wasp spider Argiope bruennichi: a resource for studies on range expansion and evolutionary adaptation.</title>
        <authorList>
            <person name="Sheffer M.M."/>
            <person name="Hoppe A."/>
            <person name="Krehenwinkel H."/>
            <person name="Uhl G."/>
            <person name="Kuss A.W."/>
            <person name="Jensen L."/>
            <person name="Jensen C."/>
            <person name="Gillespie R.G."/>
            <person name="Hoff K.J."/>
            <person name="Prost S."/>
        </authorList>
    </citation>
    <scope>NUCLEOTIDE SEQUENCE</scope>
</reference>
<evidence type="ECO:0000313" key="7">
    <source>
        <dbReference type="Proteomes" id="UP000807504"/>
    </source>
</evidence>
<gene>
    <name evidence="6" type="ORF">HNY73_008686</name>
</gene>
<keyword evidence="3 5" id="KW-1133">Transmembrane helix</keyword>
<name>A0A8T0FCJ6_ARGBR</name>
<keyword evidence="2 5" id="KW-0812">Transmembrane</keyword>
<dbReference type="AlphaFoldDB" id="A0A8T0FCJ6"/>
<keyword evidence="4 5" id="KW-0472">Membrane</keyword>
<organism evidence="6 7">
    <name type="scientific">Argiope bruennichi</name>
    <name type="common">Wasp spider</name>
    <name type="synonym">Aranea bruennichi</name>
    <dbReference type="NCBI Taxonomy" id="94029"/>
    <lineage>
        <taxon>Eukaryota</taxon>
        <taxon>Metazoa</taxon>
        <taxon>Ecdysozoa</taxon>
        <taxon>Arthropoda</taxon>
        <taxon>Chelicerata</taxon>
        <taxon>Arachnida</taxon>
        <taxon>Araneae</taxon>
        <taxon>Araneomorphae</taxon>
        <taxon>Entelegynae</taxon>
        <taxon>Araneoidea</taxon>
        <taxon>Araneidae</taxon>
        <taxon>Argiope</taxon>
    </lineage>
</organism>
<feature type="transmembrane region" description="Helical" evidence="5">
    <location>
        <begin position="109"/>
        <end position="137"/>
    </location>
</feature>
<evidence type="ECO:0000256" key="5">
    <source>
        <dbReference type="SAM" id="Phobius"/>
    </source>
</evidence>
<comment type="subcellular location">
    <subcellularLocation>
        <location evidence="1">Membrane</location>
        <topology evidence="1">Multi-pass membrane protein</topology>
    </subcellularLocation>
</comment>
<dbReference type="SUPFAM" id="SSF103473">
    <property type="entry name" value="MFS general substrate transporter"/>
    <property type="match status" value="1"/>
</dbReference>
<evidence type="ECO:0000256" key="2">
    <source>
        <dbReference type="ARBA" id="ARBA00022692"/>
    </source>
</evidence>
<feature type="transmembrane region" description="Helical" evidence="5">
    <location>
        <begin position="12"/>
        <end position="36"/>
    </location>
</feature>
<evidence type="ECO:0000313" key="6">
    <source>
        <dbReference type="EMBL" id="KAF8787050.1"/>
    </source>
</evidence>
<evidence type="ECO:0000256" key="3">
    <source>
        <dbReference type="ARBA" id="ARBA00022989"/>
    </source>
</evidence>
<dbReference type="Pfam" id="PF07690">
    <property type="entry name" value="MFS_1"/>
    <property type="match status" value="1"/>
</dbReference>
<dbReference type="Proteomes" id="UP000807504">
    <property type="component" value="Unassembled WGS sequence"/>
</dbReference>
<dbReference type="InterPro" id="IPR036259">
    <property type="entry name" value="MFS_trans_sf"/>
</dbReference>
<dbReference type="GO" id="GO:0022857">
    <property type="term" value="F:transmembrane transporter activity"/>
    <property type="evidence" value="ECO:0007669"/>
    <property type="project" value="InterPro"/>
</dbReference>
<dbReference type="PANTHER" id="PTHR11662">
    <property type="entry name" value="SOLUTE CARRIER FAMILY 17"/>
    <property type="match status" value="1"/>
</dbReference>
<protein>
    <submittedName>
        <fullName evidence="6">Sialin like protein</fullName>
    </submittedName>
</protein>
<evidence type="ECO:0000256" key="1">
    <source>
        <dbReference type="ARBA" id="ARBA00004141"/>
    </source>
</evidence>
<dbReference type="Gene3D" id="1.20.120.540">
    <property type="entry name" value="Voltage-gated potassium channels"/>
    <property type="match status" value="1"/>
</dbReference>
<dbReference type="InterPro" id="IPR027378">
    <property type="entry name" value="Nucleotide_channel_N"/>
</dbReference>